<evidence type="ECO:0000313" key="3">
    <source>
        <dbReference type="EMBL" id="MCG4565957.1"/>
    </source>
</evidence>
<keyword evidence="6" id="KW-1185">Reference proteome</keyword>
<evidence type="ECO:0000313" key="4">
    <source>
        <dbReference type="EMBL" id="MSS43807.1"/>
    </source>
</evidence>
<feature type="transmembrane region" description="Helical" evidence="1">
    <location>
        <begin position="196"/>
        <end position="217"/>
    </location>
</feature>
<keyword evidence="1" id="KW-0812">Transmembrane</keyword>
<evidence type="ECO:0000256" key="1">
    <source>
        <dbReference type="SAM" id="Phobius"/>
    </source>
</evidence>
<proteinExistence type="predicted"/>
<evidence type="ECO:0000259" key="2">
    <source>
        <dbReference type="Pfam" id="PF02517"/>
    </source>
</evidence>
<reference evidence="3" key="2">
    <citation type="submission" date="2022-01" db="EMBL/GenBank/DDBJ databases">
        <title>Collection of gut derived symbiotic bacterial strains cultured from healthy donors.</title>
        <authorList>
            <person name="Lin H."/>
            <person name="Kohout C."/>
            <person name="Waligurski E."/>
            <person name="Pamer E.G."/>
        </authorList>
    </citation>
    <scope>NUCLEOTIDE SEQUENCE</scope>
    <source>
        <strain evidence="3">MSK.14.39</strain>
    </source>
</reference>
<feature type="transmembrane region" description="Helical" evidence="1">
    <location>
        <begin position="122"/>
        <end position="145"/>
    </location>
</feature>
<feature type="transmembrane region" description="Helical" evidence="1">
    <location>
        <begin position="157"/>
        <end position="190"/>
    </location>
</feature>
<dbReference type="InterPro" id="IPR003675">
    <property type="entry name" value="Rce1/LyrA-like_dom"/>
</dbReference>
<dbReference type="GO" id="GO:0008237">
    <property type="term" value="F:metallopeptidase activity"/>
    <property type="evidence" value="ECO:0007669"/>
    <property type="project" value="UniProtKB-KW"/>
</dbReference>
<dbReference type="GO" id="GO:0006508">
    <property type="term" value="P:proteolysis"/>
    <property type="evidence" value="ECO:0007669"/>
    <property type="project" value="UniProtKB-KW"/>
</dbReference>
<dbReference type="PANTHER" id="PTHR43592">
    <property type="entry name" value="CAAX AMINO TERMINAL PROTEASE"/>
    <property type="match status" value="1"/>
</dbReference>
<feature type="domain" description="CAAX prenyl protease 2/Lysostaphin resistance protein A-like" evidence="2">
    <location>
        <begin position="121"/>
        <end position="208"/>
    </location>
</feature>
<dbReference type="Pfam" id="PF02517">
    <property type="entry name" value="Rce1-like"/>
    <property type="match status" value="1"/>
</dbReference>
<keyword evidence="4" id="KW-0645">Protease</keyword>
<dbReference type="Proteomes" id="UP001108123">
    <property type="component" value="Unassembled WGS sequence"/>
</dbReference>
<dbReference type="Proteomes" id="UP000462760">
    <property type="component" value="Unassembled WGS sequence"/>
</dbReference>
<feature type="transmembrane region" description="Helical" evidence="1">
    <location>
        <begin position="12"/>
        <end position="30"/>
    </location>
</feature>
<keyword evidence="1" id="KW-0472">Membrane</keyword>
<dbReference type="OrthoDB" id="4177129at2"/>
<keyword evidence="4" id="KW-0378">Hydrolase</keyword>
<dbReference type="RefSeq" id="WP_154484487.1">
    <property type="nucleotide sequence ID" value="NZ_JAJBNW010000100.1"/>
</dbReference>
<feature type="transmembrane region" description="Helical" evidence="1">
    <location>
        <begin position="36"/>
        <end position="56"/>
    </location>
</feature>
<feature type="transmembrane region" description="Helical" evidence="1">
    <location>
        <begin position="77"/>
        <end position="102"/>
    </location>
</feature>
<comment type="caution">
    <text evidence="4">The sequence shown here is derived from an EMBL/GenBank/DDBJ whole genome shotgun (WGS) entry which is preliminary data.</text>
</comment>
<protein>
    <submittedName>
        <fullName evidence="4">CPBP family intramembrane metalloprotease</fullName>
    </submittedName>
</protein>
<sequence length="307" mass="34559">MDNKKKNPSILETNIFYLVLGTLLIFLGGFVQSREIYSGLLITQYLIILLPTISYLKIRGYSLKNTLKLNKISIKQIVLIPLIVIFAYPVGAFLNYIFILFLSNFIKIRPAPIPIPSSSPEFILGLIVISLSPGICEEILFRGMVMSSYDKLGKKKAIIISSVLFGVYHFNLQNLLGPIFLGAIFGSIVYKTKSIYSSMIAHGFNNAIALTIGYFLLGKMDKIQIQSEAIDISANSFATILSIIVGLIFSIVCASISYSLYKALPESKEEIEEELIEDYNFRKLDYIPLVGVLIIFIFYNYMFLFNQ</sequence>
<feature type="transmembrane region" description="Helical" evidence="1">
    <location>
        <begin position="286"/>
        <end position="305"/>
    </location>
</feature>
<name>A0A844FI96_9FIRM</name>
<dbReference type="EMBL" id="JAKNID010000072">
    <property type="protein sequence ID" value="MCG4565957.1"/>
    <property type="molecule type" value="Genomic_DNA"/>
</dbReference>
<organism evidence="4 5">
    <name type="scientific">Anaerosalibacter bizertensis</name>
    <dbReference type="NCBI Taxonomy" id="932217"/>
    <lineage>
        <taxon>Bacteria</taxon>
        <taxon>Bacillati</taxon>
        <taxon>Bacillota</taxon>
        <taxon>Tissierellia</taxon>
        <taxon>Tissierellales</taxon>
        <taxon>Sporanaerobacteraceae</taxon>
        <taxon>Anaerosalibacter</taxon>
    </lineage>
</organism>
<dbReference type="AlphaFoldDB" id="A0A844FI96"/>
<keyword evidence="1" id="KW-1133">Transmembrane helix</keyword>
<dbReference type="GO" id="GO:0004175">
    <property type="term" value="F:endopeptidase activity"/>
    <property type="evidence" value="ECO:0007669"/>
    <property type="project" value="UniProtKB-ARBA"/>
</dbReference>
<dbReference type="PANTHER" id="PTHR43592:SF15">
    <property type="entry name" value="CAAX AMINO TERMINAL PROTEASE FAMILY PROTEIN"/>
    <property type="match status" value="1"/>
</dbReference>
<keyword evidence="4" id="KW-0482">Metalloprotease</keyword>
<gene>
    <name evidence="4" type="ORF">FYJ27_08710</name>
    <name evidence="3" type="ORF">L0P62_10890</name>
</gene>
<accession>A0A844FI96</accession>
<dbReference type="EMBL" id="VULR01000011">
    <property type="protein sequence ID" value="MSS43807.1"/>
    <property type="molecule type" value="Genomic_DNA"/>
</dbReference>
<reference evidence="4 5" key="1">
    <citation type="submission" date="2019-08" db="EMBL/GenBank/DDBJ databases">
        <title>In-depth cultivation of the pig gut microbiome towards novel bacterial diversity and tailored functional studies.</title>
        <authorList>
            <person name="Wylensek D."/>
            <person name="Hitch T.C.A."/>
            <person name="Clavel T."/>
        </authorList>
    </citation>
    <scope>NUCLEOTIDE SEQUENCE [LARGE SCALE GENOMIC DNA]</scope>
    <source>
        <strain evidence="4 5">Med78-601-WT-4W-RMD-3</strain>
    </source>
</reference>
<dbReference type="GO" id="GO:0080120">
    <property type="term" value="P:CAAX-box protein maturation"/>
    <property type="evidence" value="ECO:0007669"/>
    <property type="project" value="UniProtKB-ARBA"/>
</dbReference>
<evidence type="ECO:0000313" key="5">
    <source>
        <dbReference type="Proteomes" id="UP000462760"/>
    </source>
</evidence>
<evidence type="ECO:0000313" key="6">
    <source>
        <dbReference type="Proteomes" id="UP001108123"/>
    </source>
</evidence>
<feature type="transmembrane region" description="Helical" evidence="1">
    <location>
        <begin position="237"/>
        <end position="261"/>
    </location>
</feature>